<dbReference type="RefSeq" id="WP_343187247.1">
    <property type="nucleotide sequence ID" value="NZ_JBCITM010000024.1"/>
</dbReference>
<reference evidence="3 4" key="1">
    <citation type="submission" date="2024-04" db="EMBL/GenBank/DDBJ databases">
        <title>Genome sequencing and metabolic network reconstruction of aminoacids and betaine degradation by Anoxynatronum sibiricum.</title>
        <authorList>
            <person name="Detkova E.N."/>
            <person name="Boltjanskaja Y.V."/>
            <person name="Mardanov A.V."/>
            <person name="Kevbrin V."/>
        </authorList>
    </citation>
    <scope>NUCLEOTIDE SEQUENCE [LARGE SCALE GENOMIC DNA]</scope>
    <source>
        <strain evidence="3 4">Z-7981</strain>
    </source>
</reference>
<evidence type="ECO:0000259" key="1">
    <source>
        <dbReference type="Pfam" id="PF03435"/>
    </source>
</evidence>
<comment type="caution">
    <text evidence="3">The sequence shown here is derived from an EMBL/GenBank/DDBJ whole genome shotgun (WGS) entry which is preliminary data.</text>
</comment>
<name>A0ABU9VXS2_9CLOT</name>
<dbReference type="PANTHER" id="PTHR43796">
    <property type="entry name" value="CARBOXYNORSPERMIDINE SYNTHASE"/>
    <property type="match status" value="1"/>
</dbReference>
<evidence type="ECO:0000313" key="4">
    <source>
        <dbReference type="Proteomes" id="UP001407405"/>
    </source>
</evidence>
<keyword evidence="4" id="KW-1185">Reference proteome</keyword>
<dbReference type="SUPFAM" id="SSF51735">
    <property type="entry name" value="NAD(P)-binding Rossmann-fold domains"/>
    <property type="match status" value="1"/>
</dbReference>
<gene>
    <name evidence="3" type="ORF">AAIG11_15860</name>
</gene>
<organism evidence="3 4">
    <name type="scientific">Anoxynatronum sibiricum</name>
    <dbReference type="NCBI Taxonomy" id="210623"/>
    <lineage>
        <taxon>Bacteria</taxon>
        <taxon>Bacillati</taxon>
        <taxon>Bacillota</taxon>
        <taxon>Clostridia</taxon>
        <taxon>Eubacteriales</taxon>
        <taxon>Clostridiaceae</taxon>
        <taxon>Anoxynatronum</taxon>
    </lineage>
</organism>
<dbReference type="InterPro" id="IPR005097">
    <property type="entry name" value="Sacchrp_dh_NADP-bd"/>
</dbReference>
<feature type="domain" description="Saccharopine dehydrogenase-like C-terminal" evidence="2">
    <location>
        <begin position="145"/>
        <end position="391"/>
    </location>
</feature>
<dbReference type="Proteomes" id="UP001407405">
    <property type="component" value="Unassembled WGS sequence"/>
</dbReference>
<dbReference type="EMBL" id="JBCITM010000024">
    <property type="protein sequence ID" value="MEN1761964.1"/>
    <property type="molecule type" value="Genomic_DNA"/>
</dbReference>
<evidence type="ECO:0000313" key="3">
    <source>
        <dbReference type="EMBL" id="MEN1761964.1"/>
    </source>
</evidence>
<protein>
    <submittedName>
        <fullName evidence="3">Saccharopine dehydrogenase C-terminal domain-containing protein</fullName>
    </submittedName>
</protein>
<feature type="domain" description="Saccharopine dehydrogenase NADP binding" evidence="1">
    <location>
        <begin position="3"/>
        <end position="141"/>
    </location>
</feature>
<dbReference type="Gene3D" id="3.30.360.10">
    <property type="entry name" value="Dihydrodipicolinate Reductase, domain 2"/>
    <property type="match status" value="1"/>
</dbReference>
<evidence type="ECO:0000259" key="2">
    <source>
        <dbReference type="Pfam" id="PF16653"/>
    </source>
</evidence>
<sequence length="412" mass="46015">MKVLLIGVGGVGEAIASIADKRDFLEMMVLADYNLNRAKEVQAKLGNPEKYPVEQVDARDGKQIQELVKKYGVNIVVNGCEPAFNESIFDAAFEAGCNYMDMAMTLSHPHPEAPYEKSHVKLGDYQFERAQKWEDKGLLALVGSGVEPGMADVFARYAHDHLFDEIDEIGIRDGNNLQVEGYTVPFGFSIWTTIEECLNPPVIWERDKGWYTTEPFSGEEIFDLPEVGPVEMVNVEHEEVLLVPRYLDKGLKRVTFKFGLGRDFITMLKNLQELGLASTEKVKVNGVEVSPRDVVAATAPNPAYIGPKMTGKTVAGTWVTGRKDGLDREIYLYQVADNQECMKIYNSQAVVAQTAFPPVLMMELLAKGLWKATGVQGPEFFPPEPFMELMAAYDFPYGLQERDSAYKEAQKA</sequence>
<dbReference type="InterPro" id="IPR036291">
    <property type="entry name" value="NAD(P)-bd_dom_sf"/>
</dbReference>
<dbReference type="InterPro" id="IPR032095">
    <property type="entry name" value="Sacchrp_dh-like_C"/>
</dbReference>
<dbReference type="PANTHER" id="PTHR43796:SF2">
    <property type="entry name" value="CARBOXYNORSPERMIDINE SYNTHASE"/>
    <property type="match status" value="1"/>
</dbReference>
<dbReference type="Pfam" id="PF16653">
    <property type="entry name" value="Sacchrp_dh_C"/>
    <property type="match status" value="1"/>
</dbReference>
<accession>A0ABU9VXS2</accession>
<dbReference type="Gene3D" id="3.40.50.720">
    <property type="entry name" value="NAD(P)-binding Rossmann-like Domain"/>
    <property type="match status" value="1"/>
</dbReference>
<proteinExistence type="predicted"/>
<dbReference type="Pfam" id="PF03435">
    <property type="entry name" value="Sacchrp_dh_NADP"/>
    <property type="match status" value="1"/>
</dbReference>